<sequence>MEVAAAPCNPSTVQSRARNYWISLKYTDEHQWEVLFGKTIEIEFGIGAFCICLHLSTSTFILCRVVSTVFSAKVTAIIKGNGYQRCGSMVMDDLGFDAAKSHPEEPERCLFQQKASLFPECWSTSLRLYFTS</sequence>
<reference evidence="1 2" key="1">
    <citation type="submission" date="2019-06" db="EMBL/GenBank/DDBJ databases">
        <title>Draft genomes of female and male turbot (Scophthalmus maximus).</title>
        <authorList>
            <person name="Xu H."/>
            <person name="Xu X.-W."/>
            <person name="Shao C."/>
            <person name="Chen S."/>
        </authorList>
    </citation>
    <scope>NUCLEOTIDE SEQUENCE [LARGE SCALE GENOMIC DNA]</scope>
    <source>
        <strain evidence="1">Ysfricsl-2016a</strain>
        <tissue evidence="1">Blood</tissue>
    </source>
</reference>
<dbReference type="EMBL" id="VEVO01000021">
    <property type="protein sequence ID" value="KAF0024654.1"/>
    <property type="molecule type" value="Genomic_DNA"/>
</dbReference>
<protein>
    <submittedName>
        <fullName evidence="1">Uncharacterized protein</fullName>
    </submittedName>
</protein>
<comment type="caution">
    <text evidence="1">The sequence shown here is derived from an EMBL/GenBank/DDBJ whole genome shotgun (WGS) entry which is preliminary data.</text>
</comment>
<name>A0A6A4S294_SCOMX</name>
<evidence type="ECO:0000313" key="1">
    <source>
        <dbReference type="EMBL" id="KAF0024654.1"/>
    </source>
</evidence>
<proteinExistence type="predicted"/>
<dbReference type="Proteomes" id="UP000438429">
    <property type="component" value="Unassembled WGS sequence"/>
</dbReference>
<gene>
    <name evidence="1" type="ORF">F2P81_023456</name>
</gene>
<accession>A0A6A4S294</accession>
<evidence type="ECO:0000313" key="2">
    <source>
        <dbReference type="Proteomes" id="UP000438429"/>
    </source>
</evidence>
<organism evidence="1 2">
    <name type="scientific">Scophthalmus maximus</name>
    <name type="common">Turbot</name>
    <name type="synonym">Psetta maxima</name>
    <dbReference type="NCBI Taxonomy" id="52904"/>
    <lineage>
        <taxon>Eukaryota</taxon>
        <taxon>Metazoa</taxon>
        <taxon>Chordata</taxon>
        <taxon>Craniata</taxon>
        <taxon>Vertebrata</taxon>
        <taxon>Euteleostomi</taxon>
        <taxon>Actinopterygii</taxon>
        <taxon>Neopterygii</taxon>
        <taxon>Teleostei</taxon>
        <taxon>Neoteleostei</taxon>
        <taxon>Acanthomorphata</taxon>
        <taxon>Carangaria</taxon>
        <taxon>Pleuronectiformes</taxon>
        <taxon>Pleuronectoidei</taxon>
        <taxon>Scophthalmidae</taxon>
        <taxon>Scophthalmus</taxon>
    </lineage>
</organism>
<dbReference type="AlphaFoldDB" id="A0A6A4S294"/>